<evidence type="ECO:0000256" key="1">
    <source>
        <dbReference type="SAM" id="MobiDB-lite"/>
    </source>
</evidence>
<evidence type="ECO:0000313" key="4">
    <source>
        <dbReference type="EMBL" id="AAS52382.1"/>
    </source>
</evidence>
<dbReference type="STRING" id="284811.Q758Q5"/>
<protein>
    <submittedName>
        <fullName evidence="4">AEL302Wp</fullName>
    </submittedName>
</protein>
<organism evidence="4 5">
    <name type="scientific">Eremothecium gossypii (strain ATCC 10895 / CBS 109.51 / FGSC 9923 / NRRL Y-1056)</name>
    <name type="common">Yeast</name>
    <name type="synonym">Ashbya gossypii</name>
    <dbReference type="NCBI Taxonomy" id="284811"/>
    <lineage>
        <taxon>Eukaryota</taxon>
        <taxon>Fungi</taxon>
        <taxon>Dikarya</taxon>
        <taxon>Ascomycota</taxon>
        <taxon>Saccharomycotina</taxon>
        <taxon>Saccharomycetes</taxon>
        <taxon>Saccharomycetales</taxon>
        <taxon>Saccharomycetaceae</taxon>
        <taxon>Eremothecium</taxon>
    </lineage>
</organism>
<reference evidence="5" key="2">
    <citation type="journal article" date="2013" name="G3 (Bethesda)">
        <title>Genomes of Ashbya fungi isolated from insects reveal four mating-type loci, numerous translocations, lack of transposons, and distinct gene duplications.</title>
        <authorList>
            <person name="Dietrich F.S."/>
            <person name="Voegeli S."/>
            <person name="Kuo S."/>
            <person name="Philippsen P."/>
        </authorList>
    </citation>
    <scope>GENOME REANNOTATION</scope>
    <source>
        <strain evidence="5">ATCC 10895 / CBS 109.51 / FGSC 9923 / NRRL Y-1056</strain>
    </source>
</reference>
<keyword evidence="2" id="KW-0472">Membrane</keyword>
<feature type="transmembrane region" description="Helical" evidence="2">
    <location>
        <begin position="314"/>
        <end position="336"/>
    </location>
</feature>
<keyword evidence="5" id="KW-1185">Reference proteome</keyword>
<dbReference type="InParanoid" id="Q758Q5"/>
<name>Q758Q5_EREGS</name>
<dbReference type="AlphaFoldDB" id="Q758Q5"/>
<dbReference type="EMBL" id="AE016818">
    <property type="protein sequence ID" value="AAS52382.1"/>
    <property type="molecule type" value="Genomic_DNA"/>
</dbReference>
<keyword evidence="2" id="KW-1133">Transmembrane helix</keyword>
<dbReference type="GeneID" id="4620733"/>
<dbReference type="HOGENOM" id="CLU_050389_0_0_1"/>
<reference evidence="4 5" key="1">
    <citation type="journal article" date="2004" name="Science">
        <title>The Ashbya gossypii genome as a tool for mapping the ancient Saccharomyces cerevisiae genome.</title>
        <authorList>
            <person name="Dietrich F.S."/>
            <person name="Voegeli S."/>
            <person name="Brachat S."/>
            <person name="Lerch A."/>
            <person name="Gates K."/>
            <person name="Steiner S."/>
            <person name="Mohr C."/>
            <person name="Pohlmann R."/>
            <person name="Luedi P."/>
            <person name="Choi S."/>
            <person name="Wing R.A."/>
            <person name="Flavier A."/>
            <person name="Gaffney T.D."/>
            <person name="Philippsen P."/>
        </authorList>
    </citation>
    <scope>NUCLEOTIDE SEQUENCE [LARGE SCALE GENOMIC DNA]</scope>
    <source>
        <strain evidence="5">ATCC 10895 / CBS 109.51 / FGSC 9923 / NRRL Y-1056</strain>
    </source>
</reference>
<evidence type="ECO:0000313" key="5">
    <source>
        <dbReference type="Proteomes" id="UP000000591"/>
    </source>
</evidence>
<feature type="compositionally biased region" description="Low complexity" evidence="1">
    <location>
        <begin position="118"/>
        <end position="253"/>
    </location>
</feature>
<dbReference type="Pfam" id="PF04478">
    <property type="entry name" value="Mid2"/>
    <property type="match status" value="1"/>
</dbReference>
<dbReference type="RefSeq" id="NP_984558.1">
    <property type="nucleotide sequence ID" value="NM_209911.1"/>
</dbReference>
<dbReference type="OrthoDB" id="4070729at2759"/>
<sequence>MCSGGCAVPATQAAVCWRMVIAFLKSQSTVSGFIRLHRVADRWISRAVAAPQTLQPRYWLSRQHKSIHEIGGHSSGTHMRTFRLLLVAGALNVVLAQMMNNSLSSSGSRPTALTPLPSSAESRTSSSGRVSTLSSAASSSEESSSAASSSSEESSSATSSRAEESSSAESSSTSSSTSSESGSSESGSSSASVVSSTSANRMSSSSTSNSSETSSTEAEPTPTSTSTSSSVTLPTSTTPPSTEATPTAIAPTSRMDTVTQTVQTEFMSDGSTFRTTSLKIVTLLVDGSSTLTITASESQTTAPSRGLSKKDKNIIIGCVVGICVPLLIVIACVVFYTCVREDRTNFINSDGKVITAYSTSRLSKWWSTLLGRKIDKYESDTPLGSTPLHDDERIHLKSSSAHHSSPLSMHGLDSRARSSHELMLDEERYYDNDGNELNGKKY</sequence>
<evidence type="ECO:0000259" key="3">
    <source>
        <dbReference type="Pfam" id="PF04478"/>
    </source>
</evidence>
<evidence type="ECO:0000256" key="2">
    <source>
        <dbReference type="SAM" id="Phobius"/>
    </source>
</evidence>
<feature type="domain" description="Mid2" evidence="3">
    <location>
        <begin position="272"/>
        <end position="414"/>
    </location>
</feature>
<dbReference type="KEGG" id="ago:AGOS_AEL302W"/>
<dbReference type="Proteomes" id="UP000000591">
    <property type="component" value="Chromosome V"/>
</dbReference>
<proteinExistence type="predicted"/>
<accession>Q758Q5</accession>
<gene>
    <name evidence="4" type="ORF">AGOS_AEL302W</name>
</gene>
<dbReference type="OMA" id="HSNELML"/>
<dbReference type="eggNOG" id="ENOG502S35T">
    <property type="taxonomic scope" value="Eukaryota"/>
</dbReference>
<feature type="region of interest" description="Disordered" evidence="1">
    <location>
        <begin position="103"/>
        <end position="255"/>
    </location>
</feature>
<dbReference type="InterPro" id="IPR007567">
    <property type="entry name" value="Mid2_dom"/>
</dbReference>
<keyword evidence="2" id="KW-0812">Transmembrane</keyword>